<dbReference type="OrthoDB" id="3660600at2"/>
<reference evidence="4 5" key="1">
    <citation type="submission" date="2018-05" db="EMBL/GenBank/DDBJ databases">
        <title>Evolution of GPA BGCs.</title>
        <authorList>
            <person name="Waglechner N."/>
            <person name="Wright G.D."/>
        </authorList>
    </citation>
    <scope>NUCLEOTIDE SEQUENCE [LARGE SCALE GENOMIC DNA]</scope>
    <source>
        <strain evidence="4 5">A82846</strain>
    </source>
</reference>
<organism evidence="4 5">
    <name type="scientific">Kibdelosporangium aridum</name>
    <dbReference type="NCBI Taxonomy" id="2030"/>
    <lineage>
        <taxon>Bacteria</taxon>
        <taxon>Bacillati</taxon>
        <taxon>Actinomycetota</taxon>
        <taxon>Actinomycetes</taxon>
        <taxon>Pseudonocardiales</taxon>
        <taxon>Pseudonocardiaceae</taxon>
        <taxon>Kibdelosporangium</taxon>
    </lineage>
</organism>
<keyword evidence="2" id="KW-0812">Transmembrane</keyword>
<dbReference type="GO" id="GO:0016020">
    <property type="term" value="C:membrane"/>
    <property type="evidence" value="ECO:0007669"/>
    <property type="project" value="TreeGrafter"/>
</dbReference>
<dbReference type="EMBL" id="QHKI01000010">
    <property type="protein sequence ID" value="RSM86046.1"/>
    <property type="molecule type" value="Genomic_DNA"/>
</dbReference>
<dbReference type="GO" id="GO:0000271">
    <property type="term" value="P:polysaccharide biosynthetic process"/>
    <property type="evidence" value="ECO:0007669"/>
    <property type="project" value="TreeGrafter"/>
</dbReference>
<feature type="domain" description="Acyltransferase 3" evidence="3">
    <location>
        <begin position="25"/>
        <end position="363"/>
    </location>
</feature>
<dbReference type="Proteomes" id="UP000287547">
    <property type="component" value="Unassembled WGS sequence"/>
</dbReference>
<keyword evidence="2" id="KW-0472">Membrane</keyword>
<feature type="transmembrane region" description="Helical" evidence="2">
    <location>
        <begin position="304"/>
        <end position="325"/>
    </location>
</feature>
<keyword evidence="4" id="KW-0808">Transferase</keyword>
<feature type="transmembrane region" description="Helical" evidence="2">
    <location>
        <begin position="227"/>
        <end position="248"/>
    </location>
</feature>
<keyword evidence="4" id="KW-0012">Acyltransferase</keyword>
<feature type="transmembrane region" description="Helical" evidence="2">
    <location>
        <begin position="345"/>
        <end position="363"/>
    </location>
</feature>
<sequence>MSADHCELVTTPLSVPETSSTRKISWDILRVLAVFAVVVEHITHQAPVNHPELGGYPFSLPLQFGASTMLVISAFFVCVTIGRRGWLWNRVARLVPAYLAAVIVTYVVTRIAVTVFDNHTYGAGGWLFGASLSSAPSTFPWLLPSPHDLVGNLLMMQVWVPGFHWIDASYWTMPVQIAAFVVAAFLFPRRWLNARNAPLWLWSLVIVPVVLRFTVRTDDAPQWVKSIFDGLALNRVQLFGVGVAIWLWSTGRMRVWHLGVYILAALVAQDTHAYFTDTPSTIALGVVLVVVCVAAGGRDWDVPFVRRLAPAITWLAGISFGVYLIHQQLGFILARTLLDLGATPLERFAASFVLAVVLGWLLTKLVERPVHRLLTQSHAGKLGRSPARPVPSPRPINQANTVGAGPPTSGESFAAANSQSR</sequence>
<protein>
    <submittedName>
        <fullName evidence="4">Acyltransferase</fullName>
    </submittedName>
</protein>
<evidence type="ECO:0000313" key="5">
    <source>
        <dbReference type="Proteomes" id="UP000287547"/>
    </source>
</evidence>
<feature type="region of interest" description="Disordered" evidence="1">
    <location>
        <begin position="381"/>
        <end position="421"/>
    </location>
</feature>
<comment type="caution">
    <text evidence="4">The sequence shown here is derived from an EMBL/GenBank/DDBJ whole genome shotgun (WGS) entry which is preliminary data.</text>
</comment>
<feature type="transmembrane region" description="Helical" evidence="2">
    <location>
        <begin position="168"/>
        <end position="187"/>
    </location>
</feature>
<evidence type="ECO:0000313" key="4">
    <source>
        <dbReference type="EMBL" id="RSM86046.1"/>
    </source>
</evidence>
<dbReference type="Pfam" id="PF01757">
    <property type="entry name" value="Acyl_transf_3"/>
    <property type="match status" value="1"/>
</dbReference>
<dbReference type="InterPro" id="IPR002656">
    <property type="entry name" value="Acyl_transf_3_dom"/>
</dbReference>
<keyword evidence="2" id="KW-1133">Transmembrane helix</keyword>
<name>A0A428ZDC5_KIBAR</name>
<proteinExistence type="predicted"/>
<feature type="compositionally biased region" description="Polar residues" evidence="1">
    <location>
        <begin position="409"/>
        <end position="421"/>
    </location>
</feature>
<dbReference type="PANTHER" id="PTHR23028">
    <property type="entry name" value="ACETYLTRANSFERASE"/>
    <property type="match status" value="1"/>
</dbReference>
<accession>A0A428ZDC5</accession>
<dbReference type="AlphaFoldDB" id="A0A428ZDC5"/>
<dbReference type="GO" id="GO:0016747">
    <property type="term" value="F:acyltransferase activity, transferring groups other than amino-acyl groups"/>
    <property type="evidence" value="ECO:0007669"/>
    <property type="project" value="InterPro"/>
</dbReference>
<feature type="transmembrane region" description="Helical" evidence="2">
    <location>
        <begin position="281"/>
        <end position="297"/>
    </location>
</feature>
<evidence type="ECO:0000256" key="1">
    <source>
        <dbReference type="SAM" id="MobiDB-lite"/>
    </source>
</evidence>
<evidence type="ECO:0000259" key="3">
    <source>
        <dbReference type="Pfam" id="PF01757"/>
    </source>
</evidence>
<feature type="transmembrane region" description="Helical" evidence="2">
    <location>
        <begin position="199"/>
        <end position="215"/>
    </location>
</feature>
<dbReference type="InterPro" id="IPR050879">
    <property type="entry name" value="Acyltransferase_3"/>
</dbReference>
<feature type="transmembrane region" description="Helical" evidence="2">
    <location>
        <begin position="94"/>
        <end position="116"/>
    </location>
</feature>
<gene>
    <name evidence="4" type="ORF">DMH04_15370</name>
</gene>
<evidence type="ECO:0000256" key="2">
    <source>
        <dbReference type="SAM" id="Phobius"/>
    </source>
</evidence>
<dbReference type="PANTHER" id="PTHR23028:SF131">
    <property type="entry name" value="BLR2367 PROTEIN"/>
    <property type="match status" value="1"/>
</dbReference>
<feature type="transmembrane region" description="Helical" evidence="2">
    <location>
        <begin position="255"/>
        <end position="275"/>
    </location>
</feature>
<feature type="transmembrane region" description="Helical" evidence="2">
    <location>
        <begin position="62"/>
        <end position="82"/>
    </location>
</feature>